<organism evidence="2 3">
    <name type="scientific">Lactococcus taiwanensis</name>
    <dbReference type="NCBI Taxonomy" id="1151742"/>
    <lineage>
        <taxon>Bacteria</taxon>
        <taxon>Bacillati</taxon>
        <taxon>Bacillota</taxon>
        <taxon>Bacilli</taxon>
        <taxon>Lactobacillales</taxon>
        <taxon>Streptococcaceae</taxon>
        <taxon>Lactococcus</taxon>
    </lineage>
</organism>
<evidence type="ECO:0000313" key="3">
    <source>
        <dbReference type="Proteomes" id="UP000663608"/>
    </source>
</evidence>
<dbReference type="InterPro" id="IPR001173">
    <property type="entry name" value="Glyco_trans_2-like"/>
</dbReference>
<reference evidence="2 3" key="1">
    <citation type="submission" date="2021-02" db="EMBL/GenBank/DDBJ databases">
        <title>Complete genome sequence of Lactococcus lactis strain K_LL004.</title>
        <authorList>
            <person name="Kim H.B."/>
        </authorList>
    </citation>
    <scope>NUCLEOTIDE SEQUENCE [LARGE SCALE GENOMIC DNA]</scope>
    <source>
        <strain evidence="2 3">K_LL004</strain>
    </source>
</reference>
<sequence length="265" mass="30828">MKEIDVKHTFVICAYEKSIHLENCILSLLAQQSFKNGKSKIILYTSTPNDYITSLCHTYNIECFIGVGGGIGADWNGALSFVDTKYATIAHQDDIYEPEYGENIIESFETNAQLNIVFTDYYEIDGEGSYRSRNLNLKIKTAALKVMSAFNNKKYQRRVYSFGNFICCPAVSYNLSRLRGFKFNECMKMALDWDAWERIMKMPGDIKFLSGHLMAHRIHEESETTNNTVDKNREKEEYEMFRRYWGKTISRLLMKFYVKNQQGNI</sequence>
<gene>
    <name evidence="2" type="ORF">JW886_02020</name>
</gene>
<dbReference type="SUPFAM" id="SSF53448">
    <property type="entry name" value="Nucleotide-diphospho-sugar transferases"/>
    <property type="match status" value="1"/>
</dbReference>
<keyword evidence="3" id="KW-1185">Reference proteome</keyword>
<feature type="domain" description="Glycosyltransferase 2-like" evidence="1">
    <location>
        <begin position="10"/>
        <end position="149"/>
    </location>
</feature>
<dbReference type="KEGG" id="lti:JW886_02020"/>
<dbReference type="AlphaFoldDB" id="A0AA45KJ17"/>
<dbReference type="Gene3D" id="3.90.550.10">
    <property type="entry name" value="Spore Coat Polysaccharide Biosynthesis Protein SpsA, Chain A"/>
    <property type="match status" value="1"/>
</dbReference>
<proteinExistence type="predicted"/>
<dbReference type="RefSeq" id="WP_200406977.1">
    <property type="nucleotide sequence ID" value="NZ_BNDT01000002.1"/>
</dbReference>
<protein>
    <submittedName>
        <fullName evidence="2">Glycosyltransferase family 2 protein</fullName>
    </submittedName>
</protein>
<evidence type="ECO:0000259" key="1">
    <source>
        <dbReference type="Pfam" id="PF00535"/>
    </source>
</evidence>
<dbReference type="EMBL" id="CP070872">
    <property type="protein sequence ID" value="QSE77061.1"/>
    <property type="molecule type" value="Genomic_DNA"/>
</dbReference>
<accession>A0AA45KJ17</accession>
<dbReference type="Pfam" id="PF00535">
    <property type="entry name" value="Glycos_transf_2"/>
    <property type="match status" value="1"/>
</dbReference>
<evidence type="ECO:0000313" key="2">
    <source>
        <dbReference type="EMBL" id="QSE77061.1"/>
    </source>
</evidence>
<dbReference type="Proteomes" id="UP000663608">
    <property type="component" value="Chromosome"/>
</dbReference>
<name>A0AA45KJ17_9LACT</name>
<dbReference type="InterPro" id="IPR029044">
    <property type="entry name" value="Nucleotide-diphossugar_trans"/>
</dbReference>